<dbReference type="InterPro" id="IPR011040">
    <property type="entry name" value="Sialidase"/>
</dbReference>
<keyword evidence="4" id="KW-0732">Signal</keyword>
<comment type="similarity">
    <text evidence="2">Belongs to the glycosyl hydrolase 33 family.</text>
</comment>
<evidence type="ECO:0000313" key="7">
    <source>
        <dbReference type="Proteomes" id="UP000297861"/>
    </source>
</evidence>
<protein>
    <recommendedName>
        <fullName evidence="3">exo-alpha-sialidase</fullName>
        <ecNumber evidence="3">3.2.1.18</ecNumber>
    </recommendedName>
</protein>
<proteinExistence type="inferred from homology"/>
<dbReference type="GO" id="GO:0016020">
    <property type="term" value="C:membrane"/>
    <property type="evidence" value="ECO:0007669"/>
    <property type="project" value="TreeGrafter"/>
</dbReference>
<dbReference type="Gene3D" id="2.120.10.10">
    <property type="match status" value="1"/>
</dbReference>
<dbReference type="Pfam" id="PF13088">
    <property type="entry name" value="BNR_2"/>
    <property type="match status" value="1"/>
</dbReference>
<organism evidence="6 7">
    <name type="scientific">Dysgonomonas capnocytophagoides</name>
    <dbReference type="NCBI Taxonomy" id="45254"/>
    <lineage>
        <taxon>Bacteria</taxon>
        <taxon>Pseudomonadati</taxon>
        <taxon>Bacteroidota</taxon>
        <taxon>Bacteroidia</taxon>
        <taxon>Bacteroidales</taxon>
        <taxon>Dysgonomonadaceae</taxon>
        <taxon>Dysgonomonas</taxon>
    </lineage>
</organism>
<feature type="signal peptide" evidence="4">
    <location>
        <begin position="1"/>
        <end position="18"/>
    </location>
</feature>
<dbReference type="RefSeq" id="WP_134437314.1">
    <property type="nucleotide sequence ID" value="NZ_SOML01000013.1"/>
</dbReference>
<feature type="domain" description="Sialidase" evidence="5">
    <location>
        <begin position="90"/>
        <end position="365"/>
    </location>
</feature>
<evidence type="ECO:0000256" key="1">
    <source>
        <dbReference type="ARBA" id="ARBA00000427"/>
    </source>
</evidence>
<accession>A0A4Y8KUV0</accession>
<dbReference type="PANTHER" id="PTHR10628">
    <property type="entry name" value="SIALIDASE"/>
    <property type="match status" value="1"/>
</dbReference>
<dbReference type="GO" id="GO:0004308">
    <property type="term" value="F:exo-alpha-sialidase activity"/>
    <property type="evidence" value="ECO:0007669"/>
    <property type="project" value="UniProtKB-EC"/>
</dbReference>
<sequence length="398" mass="45107">MKKFVFCLFCLLSTSCSADEVADSIPKKAEFSILDRSEITSIPFGFSTRTSNYLNSKAYRIPSVVSSVDGKILIISVDIRHDQAGDVAKIDVGCSRSLDQGKTWQDYNVIFRRDPNSNAYNRVYDCSLCVDQNPKSKHYGRIWAFAKQISTDQEEWKWKNIESLKFLVCYSDNNGLTWSTTKDLSSLFPNGICNISSGVSPGITLSSGTIIQPIYFTTTQSGSKIQKASYLYLLANKGSWELGPITPSHAGENSIIEMLDGSLYMNARSHYKQDGKRRVYILNKKTNVWVNKPDLEVLKTVDCGESTVFYKGVYLHSQPTGYEDNTGRTKITIWKSEDLINWSKFIQITDRTYSYGYSTIILNDNFFGIIYEGESPLYEIKYANLEAFRSSLFSYNLN</sequence>
<comment type="caution">
    <text evidence="6">The sequence shown here is derived from an EMBL/GenBank/DDBJ whole genome shotgun (WGS) entry which is preliminary data.</text>
</comment>
<dbReference type="PANTHER" id="PTHR10628:SF30">
    <property type="entry name" value="EXO-ALPHA-SIALIDASE"/>
    <property type="match status" value="1"/>
</dbReference>
<evidence type="ECO:0000256" key="2">
    <source>
        <dbReference type="ARBA" id="ARBA00009348"/>
    </source>
</evidence>
<evidence type="ECO:0000259" key="5">
    <source>
        <dbReference type="Pfam" id="PF13088"/>
    </source>
</evidence>
<dbReference type="CDD" id="cd15482">
    <property type="entry name" value="Sialidase_non-viral"/>
    <property type="match status" value="1"/>
</dbReference>
<dbReference type="GO" id="GO:0005737">
    <property type="term" value="C:cytoplasm"/>
    <property type="evidence" value="ECO:0007669"/>
    <property type="project" value="TreeGrafter"/>
</dbReference>
<evidence type="ECO:0000256" key="3">
    <source>
        <dbReference type="ARBA" id="ARBA00012733"/>
    </source>
</evidence>
<dbReference type="Proteomes" id="UP000297861">
    <property type="component" value="Unassembled WGS sequence"/>
</dbReference>
<dbReference type="GO" id="GO:0006689">
    <property type="term" value="P:ganglioside catabolic process"/>
    <property type="evidence" value="ECO:0007669"/>
    <property type="project" value="TreeGrafter"/>
</dbReference>
<comment type="catalytic activity">
    <reaction evidence="1">
        <text>Hydrolysis of alpha-(2-&gt;3)-, alpha-(2-&gt;6)-, alpha-(2-&gt;8)- glycosidic linkages of terminal sialic acid residues in oligosaccharides, glycoproteins, glycolipids, colominic acid and synthetic substrates.</text>
        <dbReference type="EC" id="3.2.1.18"/>
    </reaction>
</comment>
<keyword evidence="7" id="KW-1185">Reference proteome</keyword>
<dbReference type="PROSITE" id="PS51257">
    <property type="entry name" value="PROKAR_LIPOPROTEIN"/>
    <property type="match status" value="1"/>
</dbReference>
<dbReference type="InterPro" id="IPR036278">
    <property type="entry name" value="Sialidase_sf"/>
</dbReference>
<dbReference type="EMBL" id="SOML01000013">
    <property type="protein sequence ID" value="TFD93172.1"/>
    <property type="molecule type" value="Genomic_DNA"/>
</dbReference>
<dbReference type="GO" id="GO:0009313">
    <property type="term" value="P:oligosaccharide catabolic process"/>
    <property type="evidence" value="ECO:0007669"/>
    <property type="project" value="TreeGrafter"/>
</dbReference>
<reference evidence="6 7" key="1">
    <citation type="submission" date="2019-03" db="EMBL/GenBank/DDBJ databases">
        <title>San Antonio Military Medical Center submission to MRSN (WRAIR), pending publication.</title>
        <authorList>
            <person name="Blyth D.M."/>
            <person name="Mccarthy S.L."/>
            <person name="Schall S.E."/>
            <person name="Stam J.A."/>
            <person name="Ong A.C."/>
            <person name="Mcgann P.T."/>
        </authorList>
    </citation>
    <scope>NUCLEOTIDE SEQUENCE [LARGE SCALE GENOMIC DNA]</scope>
    <source>
        <strain evidence="6 7">MRSN571793</strain>
    </source>
</reference>
<dbReference type="SUPFAM" id="SSF50939">
    <property type="entry name" value="Sialidases"/>
    <property type="match status" value="1"/>
</dbReference>
<evidence type="ECO:0000313" key="6">
    <source>
        <dbReference type="EMBL" id="TFD93172.1"/>
    </source>
</evidence>
<dbReference type="AlphaFoldDB" id="A0A4Y8KUV0"/>
<dbReference type="InterPro" id="IPR026856">
    <property type="entry name" value="Sialidase_fam"/>
</dbReference>
<evidence type="ECO:0000256" key="4">
    <source>
        <dbReference type="SAM" id="SignalP"/>
    </source>
</evidence>
<gene>
    <name evidence="6" type="ORF">E2605_16960</name>
</gene>
<dbReference type="EC" id="3.2.1.18" evidence="3"/>
<name>A0A4Y8KUV0_9BACT</name>
<feature type="chain" id="PRO_5021482033" description="exo-alpha-sialidase" evidence="4">
    <location>
        <begin position="19"/>
        <end position="398"/>
    </location>
</feature>
<dbReference type="OrthoDB" id="7294637at2"/>